<dbReference type="Gramene" id="KCW57540">
    <property type="protein sequence ID" value="KCW57540"/>
    <property type="gene ID" value="EUGRSUZ_H00309"/>
</dbReference>
<dbReference type="AlphaFoldDB" id="A0A059AVT5"/>
<protein>
    <submittedName>
        <fullName evidence="2">Uncharacterized protein</fullName>
    </submittedName>
</protein>
<accession>A0A059AVT5</accession>
<dbReference type="EMBL" id="KK198760">
    <property type="protein sequence ID" value="KCW57540.1"/>
    <property type="molecule type" value="Genomic_DNA"/>
</dbReference>
<name>A0A059AVT5_EUCGR</name>
<keyword evidence="1" id="KW-0472">Membrane</keyword>
<keyword evidence="1" id="KW-0812">Transmembrane</keyword>
<gene>
    <name evidence="2" type="ORF">EUGRSUZ_H00309</name>
</gene>
<proteinExistence type="predicted"/>
<organism evidence="2">
    <name type="scientific">Eucalyptus grandis</name>
    <name type="common">Flooded gum</name>
    <dbReference type="NCBI Taxonomy" id="71139"/>
    <lineage>
        <taxon>Eukaryota</taxon>
        <taxon>Viridiplantae</taxon>
        <taxon>Streptophyta</taxon>
        <taxon>Embryophyta</taxon>
        <taxon>Tracheophyta</taxon>
        <taxon>Spermatophyta</taxon>
        <taxon>Magnoliopsida</taxon>
        <taxon>eudicotyledons</taxon>
        <taxon>Gunneridae</taxon>
        <taxon>Pentapetalae</taxon>
        <taxon>rosids</taxon>
        <taxon>malvids</taxon>
        <taxon>Myrtales</taxon>
        <taxon>Myrtaceae</taxon>
        <taxon>Myrtoideae</taxon>
        <taxon>Eucalypteae</taxon>
        <taxon>Eucalyptus</taxon>
    </lineage>
</organism>
<dbReference type="InParanoid" id="A0A059AVT5"/>
<feature type="transmembrane region" description="Helical" evidence="1">
    <location>
        <begin position="106"/>
        <end position="124"/>
    </location>
</feature>
<reference evidence="2" key="1">
    <citation type="submission" date="2013-07" db="EMBL/GenBank/DDBJ databases">
        <title>The genome of Eucalyptus grandis.</title>
        <authorList>
            <person name="Schmutz J."/>
            <person name="Hayes R."/>
            <person name="Myburg A."/>
            <person name="Tuskan G."/>
            <person name="Grattapaglia D."/>
            <person name="Rokhsar D.S."/>
        </authorList>
    </citation>
    <scope>NUCLEOTIDE SEQUENCE</scope>
    <source>
        <tissue evidence="2">Leaf extractions</tissue>
    </source>
</reference>
<evidence type="ECO:0000256" key="1">
    <source>
        <dbReference type="SAM" id="Phobius"/>
    </source>
</evidence>
<keyword evidence="1" id="KW-1133">Transmembrane helix</keyword>
<sequence>MKCPSSPEIRSNLFETPSSNSLFEGGASLAIETRNLDDLKTLDFFGIFCESFRIALIHRKLFAAKLLPACSLLSFLFMAQTPVFLLLYSKSSLLNYFNRSGRNSDLAYWVFLVAHYSISMALLLELARSVEEEPPTDDGGGNTARRWKLDRSKRCQDNEWNANGGKI</sequence>
<feature type="transmembrane region" description="Helical" evidence="1">
    <location>
        <begin position="66"/>
        <end position="86"/>
    </location>
</feature>
<evidence type="ECO:0000313" key="2">
    <source>
        <dbReference type="EMBL" id="KCW57540.1"/>
    </source>
</evidence>